<dbReference type="AlphaFoldDB" id="A0AAE9N3G6"/>
<feature type="transmembrane region" description="Helical" evidence="1">
    <location>
        <begin position="29"/>
        <end position="49"/>
    </location>
</feature>
<proteinExistence type="predicted"/>
<feature type="transmembrane region" description="Helical" evidence="1">
    <location>
        <begin position="84"/>
        <end position="103"/>
    </location>
</feature>
<keyword evidence="1" id="KW-0812">Transmembrane</keyword>
<dbReference type="EMBL" id="CP050467">
    <property type="protein sequence ID" value="UTZ27872.1"/>
    <property type="molecule type" value="Genomic_DNA"/>
</dbReference>
<accession>A0AAE9N3G6</accession>
<protein>
    <submittedName>
        <fullName evidence="2">Uncharacterized protein</fullName>
    </submittedName>
</protein>
<organism evidence="2 3">
    <name type="scientific">Vibrio campbellii</name>
    <dbReference type="NCBI Taxonomy" id="680"/>
    <lineage>
        <taxon>Bacteria</taxon>
        <taxon>Pseudomonadati</taxon>
        <taxon>Pseudomonadota</taxon>
        <taxon>Gammaproteobacteria</taxon>
        <taxon>Vibrionales</taxon>
        <taxon>Vibrionaceae</taxon>
        <taxon>Vibrio</taxon>
    </lineage>
</organism>
<reference evidence="2" key="1">
    <citation type="submission" date="2020-03" db="EMBL/GenBank/DDBJ databases">
        <title>Five strains of Vibrio campbellii isolated from Mariana Trench.</title>
        <authorList>
            <person name="Liang J."/>
            <person name="Zhang X.-H."/>
        </authorList>
    </citation>
    <scope>NUCLEOTIDE SEQUENCE</scope>
    <source>
        <strain evidence="2">LJC014</strain>
    </source>
</reference>
<feature type="transmembrane region" description="Helical" evidence="1">
    <location>
        <begin position="61"/>
        <end position="78"/>
    </location>
</feature>
<keyword evidence="1" id="KW-1133">Transmembrane helix</keyword>
<feature type="transmembrane region" description="Helical" evidence="1">
    <location>
        <begin position="124"/>
        <end position="144"/>
    </location>
</feature>
<evidence type="ECO:0000313" key="3">
    <source>
        <dbReference type="Proteomes" id="UP001058687"/>
    </source>
</evidence>
<name>A0AAE9N3G6_9VIBR</name>
<dbReference type="RefSeq" id="WP_255935649.1">
    <property type="nucleotide sequence ID" value="NZ_CP050467.1"/>
</dbReference>
<gene>
    <name evidence="2" type="ORF">HB761_14695</name>
</gene>
<evidence type="ECO:0000313" key="2">
    <source>
        <dbReference type="EMBL" id="UTZ27872.1"/>
    </source>
</evidence>
<keyword evidence="1" id="KW-0472">Membrane</keyword>
<evidence type="ECO:0000256" key="1">
    <source>
        <dbReference type="SAM" id="Phobius"/>
    </source>
</evidence>
<sequence>MNIEADYKVIGDDKNTNCNPVKMYSPNQVVLSVFLGGPLGFLYLIYKNFESLNNENGKLKTILFGSAITYIITVSNLFNSGRIFASMTTVLFIFVSIYVTNNFQMNKRAIESSSDFDFHSNFRVILLSLFFMLISGILTVGPFLTMLSLDMIK</sequence>
<dbReference type="Proteomes" id="UP001058687">
    <property type="component" value="Chromosome 1"/>
</dbReference>